<feature type="non-terminal residue" evidence="1">
    <location>
        <position position="1"/>
    </location>
</feature>
<dbReference type="EMBL" id="BARU01039134">
    <property type="protein sequence ID" value="GAH77947.1"/>
    <property type="molecule type" value="Genomic_DNA"/>
</dbReference>
<comment type="caution">
    <text evidence="1">The sequence shown here is derived from an EMBL/GenBank/DDBJ whole genome shotgun (WGS) entry which is preliminary data.</text>
</comment>
<gene>
    <name evidence="1" type="ORF">S03H2_60695</name>
</gene>
<reference evidence="1" key="1">
    <citation type="journal article" date="2014" name="Front. Microbiol.">
        <title>High frequency of phylogenetically diverse reductive dehalogenase-homologous genes in deep subseafloor sedimentary metagenomes.</title>
        <authorList>
            <person name="Kawai M."/>
            <person name="Futagami T."/>
            <person name="Toyoda A."/>
            <person name="Takaki Y."/>
            <person name="Nishi S."/>
            <person name="Hori S."/>
            <person name="Arai W."/>
            <person name="Tsubouchi T."/>
            <person name="Morono Y."/>
            <person name="Uchiyama I."/>
            <person name="Ito T."/>
            <person name="Fujiyama A."/>
            <person name="Inagaki F."/>
            <person name="Takami H."/>
        </authorList>
    </citation>
    <scope>NUCLEOTIDE SEQUENCE</scope>
    <source>
        <strain evidence="1">Expedition CK06-06</strain>
    </source>
</reference>
<sequence length="78" mass="9124">GDGVKDVLKKIDAKNMLTVFLGRSEARKKMFSKEASYEIKEELPMLIMIKDLNNDKVSDIIFDFRRDEKKKLILFLSK</sequence>
<evidence type="ECO:0000313" key="1">
    <source>
        <dbReference type="EMBL" id="GAH77947.1"/>
    </source>
</evidence>
<dbReference type="AlphaFoldDB" id="X1I8E3"/>
<proteinExistence type="predicted"/>
<name>X1I8E3_9ZZZZ</name>
<organism evidence="1">
    <name type="scientific">marine sediment metagenome</name>
    <dbReference type="NCBI Taxonomy" id="412755"/>
    <lineage>
        <taxon>unclassified sequences</taxon>
        <taxon>metagenomes</taxon>
        <taxon>ecological metagenomes</taxon>
    </lineage>
</organism>
<accession>X1I8E3</accession>
<protein>
    <submittedName>
        <fullName evidence="1">Uncharacterized protein</fullName>
    </submittedName>
</protein>